<keyword evidence="9" id="KW-1185">Reference proteome</keyword>
<sequence length="175" mass="19594">MFDSFRHEDRDGPFVEYVAARRAVLYRTAYLICGDAHRADDLVQVALAKAYVAWPRLARVGNVDAYVRRILVNAHVDETRRGWRRERPGLPEIDEPAPVPRGEDNEELWAALRALAPGQRRAVVLRHYWGLSVEETAADLGVSPGTVKSQTSDALARLRRALSEAGTGADHDRAR</sequence>
<dbReference type="InterPro" id="IPR014284">
    <property type="entry name" value="RNA_pol_sigma-70_dom"/>
</dbReference>
<dbReference type="InterPro" id="IPR014325">
    <property type="entry name" value="RNA_pol_sigma-E_actinobac"/>
</dbReference>
<dbReference type="Gene3D" id="1.10.10.10">
    <property type="entry name" value="Winged helix-like DNA-binding domain superfamily/Winged helix DNA-binding domain"/>
    <property type="match status" value="1"/>
</dbReference>
<organism evidence="8 9">
    <name type="scientific">Nocardioides pocheonensis</name>
    <dbReference type="NCBI Taxonomy" id="661485"/>
    <lineage>
        <taxon>Bacteria</taxon>
        <taxon>Bacillati</taxon>
        <taxon>Actinomycetota</taxon>
        <taxon>Actinomycetes</taxon>
        <taxon>Propionibacteriales</taxon>
        <taxon>Nocardioidaceae</taxon>
        <taxon>Nocardioides</taxon>
    </lineage>
</organism>
<dbReference type="GO" id="GO:0003677">
    <property type="term" value="F:DNA binding"/>
    <property type="evidence" value="ECO:0007669"/>
    <property type="project" value="UniProtKB-KW"/>
</dbReference>
<dbReference type="PANTHER" id="PTHR43133">
    <property type="entry name" value="RNA POLYMERASE ECF-TYPE SIGMA FACTO"/>
    <property type="match status" value="1"/>
</dbReference>
<dbReference type="InterPro" id="IPR013324">
    <property type="entry name" value="RNA_pol_sigma_r3/r4-like"/>
</dbReference>
<dbReference type="CDD" id="cd06171">
    <property type="entry name" value="Sigma70_r4"/>
    <property type="match status" value="1"/>
</dbReference>
<dbReference type="Pfam" id="PF04542">
    <property type="entry name" value="Sigma70_r2"/>
    <property type="match status" value="1"/>
</dbReference>
<dbReference type="NCBIfam" id="TIGR02983">
    <property type="entry name" value="SigE-fam_strep"/>
    <property type="match status" value="1"/>
</dbReference>
<dbReference type="AlphaFoldDB" id="A0A3N0GN62"/>
<evidence type="ECO:0000313" key="8">
    <source>
        <dbReference type="EMBL" id="RNM13849.1"/>
    </source>
</evidence>
<dbReference type="Pfam" id="PF08281">
    <property type="entry name" value="Sigma70_r4_2"/>
    <property type="match status" value="1"/>
</dbReference>
<feature type="domain" description="RNA polymerase sigma-70 region 2" evidence="6">
    <location>
        <begin position="22"/>
        <end position="85"/>
    </location>
</feature>
<keyword evidence="4" id="KW-0238">DNA-binding</keyword>
<protein>
    <submittedName>
        <fullName evidence="8">SigE family RNA polymerase sigma factor</fullName>
    </submittedName>
</protein>
<evidence type="ECO:0000256" key="2">
    <source>
        <dbReference type="ARBA" id="ARBA00023015"/>
    </source>
</evidence>
<dbReference type="InterPro" id="IPR013249">
    <property type="entry name" value="RNA_pol_sigma70_r4_t2"/>
</dbReference>
<dbReference type="OrthoDB" id="3292386at2"/>
<gene>
    <name evidence="8" type="ORF">EFL26_12865</name>
</gene>
<keyword evidence="3" id="KW-0731">Sigma factor</keyword>
<proteinExistence type="inferred from homology"/>
<name>A0A3N0GN62_9ACTN</name>
<dbReference type="GO" id="GO:0016987">
    <property type="term" value="F:sigma factor activity"/>
    <property type="evidence" value="ECO:0007669"/>
    <property type="project" value="UniProtKB-KW"/>
</dbReference>
<dbReference type="Proteomes" id="UP000279994">
    <property type="component" value="Unassembled WGS sequence"/>
</dbReference>
<comment type="caution">
    <text evidence="8">The sequence shown here is derived from an EMBL/GenBank/DDBJ whole genome shotgun (WGS) entry which is preliminary data.</text>
</comment>
<dbReference type="PANTHER" id="PTHR43133:SF50">
    <property type="entry name" value="ECF RNA POLYMERASE SIGMA FACTOR SIGM"/>
    <property type="match status" value="1"/>
</dbReference>
<dbReference type="NCBIfam" id="TIGR02937">
    <property type="entry name" value="sigma70-ECF"/>
    <property type="match status" value="1"/>
</dbReference>
<evidence type="ECO:0000256" key="3">
    <source>
        <dbReference type="ARBA" id="ARBA00023082"/>
    </source>
</evidence>
<dbReference type="EMBL" id="RJSF01000040">
    <property type="protein sequence ID" value="RNM13849.1"/>
    <property type="molecule type" value="Genomic_DNA"/>
</dbReference>
<dbReference type="InterPro" id="IPR039425">
    <property type="entry name" value="RNA_pol_sigma-70-like"/>
</dbReference>
<dbReference type="Gene3D" id="1.10.1740.10">
    <property type="match status" value="1"/>
</dbReference>
<dbReference type="SUPFAM" id="SSF88659">
    <property type="entry name" value="Sigma3 and sigma4 domains of RNA polymerase sigma factors"/>
    <property type="match status" value="1"/>
</dbReference>
<comment type="similarity">
    <text evidence="1">Belongs to the sigma-70 factor family. ECF subfamily.</text>
</comment>
<evidence type="ECO:0000256" key="5">
    <source>
        <dbReference type="ARBA" id="ARBA00023163"/>
    </source>
</evidence>
<evidence type="ECO:0000256" key="4">
    <source>
        <dbReference type="ARBA" id="ARBA00023125"/>
    </source>
</evidence>
<keyword evidence="5" id="KW-0804">Transcription</keyword>
<dbReference type="GO" id="GO:0006352">
    <property type="term" value="P:DNA-templated transcription initiation"/>
    <property type="evidence" value="ECO:0007669"/>
    <property type="project" value="InterPro"/>
</dbReference>
<evidence type="ECO:0000259" key="7">
    <source>
        <dbReference type="Pfam" id="PF08281"/>
    </source>
</evidence>
<dbReference type="SUPFAM" id="SSF88946">
    <property type="entry name" value="Sigma2 domain of RNA polymerase sigma factors"/>
    <property type="match status" value="1"/>
</dbReference>
<dbReference type="InterPro" id="IPR007627">
    <property type="entry name" value="RNA_pol_sigma70_r2"/>
</dbReference>
<accession>A0A3N0GN62</accession>
<reference evidence="8 9" key="1">
    <citation type="submission" date="2018-11" db="EMBL/GenBank/DDBJ databases">
        <authorList>
            <person name="Li F."/>
        </authorList>
    </citation>
    <scope>NUCLEOTIDE SEQUENCE [LARGE SCALE GENOMIC DNA]</scope>
    <source>
        <strain evidence="8 9">Gsoil 818</strain>
    </source>
</reference>
<evidence type="ECO:0000256" key="1">
    <source>
        <dbReference type="ARBA" id="ARBA00010641"/>
    </source>
</evidence>
<dbReference type="InterPro" id="IPR036388">
    <property type="entry name" value="WH-like_DNA-bd_sf"/>
</dbReference>
<dbReference type="InterPro" id="IPR013325">
    <property type="entry name" value="RNA_pol_sigma_r2"/>
</dbReference>
<evidence type="ECO:0000259" key="6">
    <source>
        <dbReference type="Pfam" id="PF04542"/>
    </source>
</evidence>
<feature type="domain" description="RNA polymerase sigma factor 70 region 4 type 2" evidence="7">
    <location>
        <begin position="106"/>
        <end position="158"/>
    </location>
</feature>
<evidence type="ECO:0000313" key="9">
    <source>
        <dbReference type="Proteomes" id="UP000279994"/>
    </source>
</evidence>
<keyword evidence="2" id="KW-0805">Transcription regulation</keyword>